<sequence length="490" mass="52360">MRAEPQAFAATSPSLSPHPLLMTVDIWDAIIAQDAERVSTIIARGANVNQEGNGGQTPLHLAAECDAVDCVSVLLKHGADVNAEDESFHPPLIVACASASMRAARVLIDAGASVSVSDENQMTPLHWFSMHGATDLIDLALRAGAELDVLNSARQTPLAFAITRGQLASALFLLDAKASPWVCDEEKRNALHLAMQFGGGLGNCSESMLLLLRLLQLKPDVNAKDSDFRTPLHWASGKNALPCVKALIAAGGEVNAADWAQRTPIHWACLVDACEAVRALMEAGARGDLADRDKRTPLHWAADRAAHGCVRLLLEANVDCNAVDWAGYTALHYAARRGANDCVQQLLAAGADRRLLAVQGELAEELAADKTTKALLAEGAGMKRRRSMSSGNSLMLLDVLPSLAEKFYEACVQGDVSDLITPQLRAAAQSKLKILFKKSYALGSMHVCARTRSVVVELGLGGTPDEMHSLTFDDEGLLCGFRAFTETLSL</sequence>
<comment type="caution">
    <text evidence="4">The sequence shown here is derived from an EMBL/GenBank/DDBJ whole genome shotgun (WGS) entry which is preliminary data.</text>
</comment>
<evidence type="ECO:0000313" key="5">
    <source>
        <dbReference type="Proteomes" id="UP001515480"/>
    </source>
</evidence>
<dbReference type="PANTHER" id="PTHR24161:SF85">
    <property type="entry name" value="PALMITOYLTRANSFERASE HIP14"/>
    <property type="match status" value="1"/>
</dbReference>
<gene>
    <name evidence="4" type="ORF">AB1Y20_016051</name>
</gene>
<accession>A0AB34K299</accession>
<feature type="repeat" description="ANK" evidence="3">
    <location>
        <begin position="326"/>
        <end position="352"/>
    </location>
</feature>
<dbReference type="PROSITE" id="PS50297">
    <property type="entry name" value="ANK_REP_REGION"/>
    <property type="match status" value="5"/>
</dbReference>
<evidence type="ECO:0000256" key="2">
    <source>
        <dbReference type="ARBA" id="ARBA00023043"/>
    </source>
</evidence>
<dbReference type="SUPFAM" id="SSF48403">
    <property type="entry name" value="Ankyrin repeat"/>
    <property type="match status" value="1"/>
</dbReference>
<reference evidence="4 5" key="1">
    <citation type="journal article" date="2024" name="Science">
        <title>Giant polyketide synthase enzymes in the biosynthesis of giant marine polyether toxins.</title>
        <authorList>
            <person name="Fallon T.R."/>
            <person name="Shende V.V."/>
            <person name="Wierzbicki I.H."/>
            <person name="Pendleton A.L."/>
            <person name="Watervoot N.F."/>
            <person name="Auber R.P."/>
            <person name="Gonzalez D.J."/>
            <person name="Wisecaver J.H."/>
            <person name="Moore B.S."/>
        </authorList>
    </citation>
    <scope>NUCLEOTIDE SEQUENCE [LARGE SCALE GENOMIC DNA]</scope>
    <source>
        <strain evidence="4 5">12B1</strain>
    </source>
</reference>
<dbReference type="Gene3D" id="1.25.40.20">
    <property type="entry name" value="Ankyrin repeat-containing domain"/>
    <property type="match status" value="3"/>
</dbReference>
<dbReference type="EMBL" id="JBGBPQ010000003">
    <property type="protein sequence ID" value="KAL1527383.1"/>
    <property type="molecule type" value="Genomic_DNA"/>
</dbReference>
<dbReference type="SMART" id="SM00248">
    <property type="entry name" value="ANK"/>
    <property type="match status" value="9"/>
</dbReference>
<evidence type="ECO:0000313" key="4">
    <source>
        <dbReference type="EMBL" id="KAL1527383.1"/>
    </source>
</evidence>
<keyword evidence="2 3" id="KW-0040">ANK repeat</keyword>
<feature type="repeat" description="ANK" evidence="3">
    <location>
        <begin position="293"/>
        <end position="325"/>
    </location>
</feature>
<feature type="repeat" description="ANK" evidence="3">
    <location>
        <begin position="260"/>
        <end position="292"/>
    </location>
</feature>
<proteinExistence type="predicted"/>
<keyword evidence="5" id="KW-1185">Reference proteome</keyword>
<dbReference type="AlphaFoldDB" id="A0AB34K299"/>
<dbReference type="PANTHER" id="PTHR24161">
    <property type="entry name" value="ANK_REP_REGION DOMAIN-CONTAINING PROTEIN-RELATED"/>
    <property type="match status" value="1"/>
</dbReference>
<feature type="repeat" description="ANK" evidence="3">
    <location>
        <begin position="227"/>
        <end position="259"/>
    </location>
</feature>
<feature type="repeat" description="ANK" evidence="3">
    <location>
        <begin position="120"/>
        <end position="152"/>
    </location>
</feature>
<dbReference type="Pfam" id="PF13637">
    <property type="entry name" value="Ank_4"/>
    <property type="match status" value="1"/>
</dbReference>
<dbReference type="InterPro" id="IPR036770">
    <property type="entry name" value="Ankyrin_rpt-contain_sf"/>
</dbReference>
<dbReference type="PROSITE" id="PS50088">
    <property type="entry name" value="ANK_REPEAT"/>
    <property type="match status" value="6"/>
</dbReference>
<keyword evidence="1" id="KW-0677">Repeat</keyword>
<evidence type="ECO:0000256" key="3">
    <source>
        <dbReference type="PROSITE-ProRule" id="PRU00023"/>
    </source>
</evidence>
<feature type="repeat" description="ANK" evidence="3">
    <location>
        <begin position="54"/>
        <end position="86"/>
    </location>
</feature>
<dbReference type="Proteomes" id="UP001515480">
    <property type="component" value="Unassembled WGS sequence"/>
</dbReference>
<evidence type="ECO:0008006" key="6">
    <source>
        <dbReference type="Google" id="ProtNLM"/>
    </source>
</evidence>
<name>A0AB34K299_PRYPA</name>
<protein>
    <recommendedName>
        <fullName evidence="6">Ankyrin repeat protein</fullName>
    </recommendedName>
</protein>
<dbReference type="Pfam" id="PF00023">
    <property type="entry name" value="Ank"/>
    <property type="match status" value="1"/>
</dbReference>
<organism evidence="4 5">
    <name type="scientific">Prymnesium parvum</name>
    <name type="common">Toxic golden alga</name>
    <dbReference type="NCBI Taxonomy" id="97485"/>
    <lineage>
        <taxon>Eukaryota</taxon>
        <taxon>Haptista</taxon>
        <taxon>Haptophyta</taxon>
        <taxon>Prymnesiophyceae</taxon>
        <taxon>Prymnesiales</taxon>
        <taxon>Prymnesiaceae</taxon>
        <taxon>Prymnesium</taxon>
    </lineage>
</organism>
<evidence type="ECO:0000256" key="1">
    <source>
        <dbReference type="ARBA" id="ARBA00022737"/>
    </source>
</evidence>
<dbReference type="InterPro" id="IPR002110">
    <property type="entry name" value="Ankyrin_rpt"/>
</dbReference>
<dbReference type="Pfam" id="PF12796">
    <property type="entry name" value="Ank_2"/>
    <property type="match status" value="2"/>
</dbReference>